<proteinExistence type="predicted"/>
<feature type="non-terminal residue" evidence="2">
    <location>
        <position position="1"/>
    </location>
</feature>
<sequence>VLGWTLDGSWVADWSALSALVRALVQQPDWQEHLSLQELSFLRTSSLPGAKDVLQKLGWRLDPQGRAITRVDDTGCLRTYRFGEDSPEILKSWLTEVKCLCAKLWPSRAHLLWSCPDFAAERSGIPVPVDRVEERLLGRPVLEYPPPPDTGVRALCPQVLHLLEQAADTGQQDLLIATDGSSEQGVGAFAAACLSPRLDMAGADAGEDQSPFRMELLGILGVLEALAETNHPPRRVTLLVDCEAAIKSICCPAGCGHYGLASKAQLAGAKARRRGIAWTFVWTPSHGKKPRWSPLPPLQAGTCRMLNQAADAFANQLRRTRLRVRAEAMQPSQDRAAEEPPTARQASLLAYSA</sequence>
<dbReference type="InterPro" id="IPR036397">
    <property type="entry name" value="RNaseH_sf"/>
</dbReference>
<evidence type="ECO:0000256" key="1">
    <source>
        <dbReference type="SAM" id="MobiDB-lite"/>
    </source>
</evidence>
<dbReference type="AlphaFoldDB" id="A0A1Q9BSJ4"/>
<dbReference type="GO" id="GO:0003676">
    <property type="term" value="F:nucleic acid binding"/>
    <property type="evidence" value="ECO:0007669"/>
    <property type="project" value="InterPro"/>
</dbReference>
<protein>
    <submittedName>
        <fullName evidence="2">Uncharacterized protein</fullName>
    </submittedName>
</protein>
<dbReference type="InterPro" id="IPR012337">
    <property type="entry name" value="RNaseH-like_sf"/>
</dbReference>
<evidence type="ECO:0000313" key="2">
    <source>
        <dbReference type="EMBL" id="OLP73636.1"/>
    </source>
</evidence>
<keyword evidence="3" id="KW-1185">Reference proteome</keyword>
<reference evidence="2 3" key="1">
    <citation type="submission" date="2016-02" db="EMBL/GenBank/DDBJ databases">
        <title>Genome analysis of coral dinoflagellate symbionts highlights evolutionary adaptations to a symbiotic lifestyle.</title>
        <authorList>
            <person name="Aranda M."/>
            <person name="Li Y."/>
            <person name="Liew Y.J."/>
            <person name="Baumgarten S."/>
            <person name="Simakov O."/>
            <person name="Wilson M."/>
            <person name="Piel J."/>
            <person name="Ashoor H."/>
            <person name="Bougouffa S."/>
            <person name="Bajic V.B."/>
            <person name="Ryu T."/>
            <person name="Ravasi T."/>
            <person name="Bayer T."/>
            <person name="Micklem G."/>
            <person name="Kim H."/>
            <person name="Bhak J."/>
            <person name="Lajeunesse T.C."/>
            <person name="Voolstra C.R."/>
        </authorList>
    </citation>
    <scope>NUCLEOTIDE SEQUENCE [LARGE SCALE GENOMIC DNA]</scope>
    <source>
        <strain evidence="2 3">CCMP2467</strain>
    </source>
</reference>
<comment type="caution">
    <text evidence="2">The sequence shown here is derived from an EMBL/GenBank/DDBJ whole genome shotgun (WGS) entry which is preliminary data.</text>
</comment>
<dbReference type="EMBL" id="LSRX01005074">
    <property type="protein sequence ID" value="OLP73636.1"/>
    <property type="molecule type" value="Genomic_DNA"/>
</dbReference>
<feature type="region of interest" description="Disordered" evidence="1">
    <location>
        <begin position="327"/>
        <end position="353"/>
    </location>
</feature>
<evidence type="ECO:0000313" key="3">
    <source>
        <dbReference type="Proteomes" id="UP000186817"/>
    </source>
</evidence>
<gene>
    <name evidence="2" type="ORF">AK812_SmicGene47068</name>
</gene>
<dbReference type="OrthoDB" id="443313at2759"/>
<organism evidence="2 3">
    <name type="scientific">Symbiodinium microadriaticum</name>
    <name type="common">Dinoflagellate</name>
    <name type="synonym">Zooxanthella microadriatica</name>
    <dbReference type="NCBI Taxonomy" id="2951"/>
    <lineage>
        <taxon>Eukaryota</taxon>
        <taxon>Sar</taxon>
        <taxon>Alveolata</taxon>
        <taxon>Dinophyceae</taxon>
        <taxon>Suessiales</taxon>
        <taxon>Symbiodiniaceae</taxon>
        <taxon>Symbiodinium</taxon>
    </lineage>
</organism>
<dbReference type="Gene3D" id="3.30.420.10">
    <property type="entry name" value="Ribonuclease H-like superfamily/Ribonuclease H"/>
    <property type="match status" value="1"/>
</dbReference>
<dbReference type="Proteomes" id="UP000186817">
    <property type="component" value="Unassembled WGS sequence"/>
</dbReference>
<name>A0A1Q9BSJ4_SYMMI</name>
<dbReference type="SUPFAM" id="SSF53098">
    <property type="entry name" value="Ribonuclease H-like"/>
    <property type="match status" value="1"/>
</dbReference>
<accession>A0A1Q9BSJ4</accession>